<evidence type="ECO:0000256" key="3">
    <source>
        <dbReference type="ARBA" id="ARBA00022614"/>
    </source>
</evidence>
<proteinExistence type="inferred from homology"/>
<keyword evidence="6" id="KW-0243">Dynein</keyword>
<comment type="subcellular location">
    <subcellularLocation>
        <location evidence="1">Cytoplasm</location>
        <location evidence="1">Cytoskeleton</location>
        <location evidence="1">Cilium axoneme</location>
    </subcellularLocation>
</comment>
<dbReference type="GO" id="GO:0005874">
    <property type="term" value="C:microtubule"/>
    <property type="evidence" value="ECO:0007669"/>
    <property type="project" value="UniProtKB-KW"/>
</dbReference>
<evidence type="ECO:0000256" key="7">
    <source>
        <dbReference type="ARBA" id="ARBA00023175"/>
    </source>
</evidence>
<evidence type="ECO:0000256" key="9">
    <source>
        <dbReference type="ARBA" id="ARBA00023273"/>
    </source>
</evidence>
<evidence type="ECO:0000256" key="4">
    <source>
        <dbReference type="ARBA" id="ARBA00022701"/>
    </source>
</evidence>
<dbReference type="Proteomes" id="UP001374579">
    <property type="component" value="Unassembled WGS sequence"/>
</dbReference>
<dbReference type="SUPFAM" id="SSF52058">
    <property type="entry name" value="L domain-like"/>
    <property type="match status" value="1"/>
</dbReference>
<protein>
    <recommendedName>
        <fullName evidence="11">Dynein axonemal light chain 1</fullName>
    </recommendedName>
</protein>
<reference evidence="12 13" key="1">
    <citation type="submission" date="2024-02" db="EMBL/GenBank/DDBJ databases">
        <title>Chromosome-scale genome assembly of the rough periwinkle Littorina saxatilis.</title>
        <authorList>
            <person name="De Jode A."/>
            <person name="Faria R."/>
            <person name="Formenti G."/>
            <person name="Sims Y."/>
            <person name="Smith T.P."/>
            <person name="Tracey A."/>
            <person name="Wood J.M.D."/>
            <person name="Zagrodzka Z.B."/>
            <person name="Johannesson K."/>
            <person name="Butlin R.K."/>
            <person name="Leder E.H."/>
        </authorList>
    </citation>
    <scope>NUCLEOTIDE SEQUENCE [LARGE SCALE GENOMIC DNA]</scope>
    <source>
        <strain evidence="12">Snail1</strain>
        <tissue evidence="12">Muscle</tissue>
    </source>
</reference>
<evidence type="ECO:0000256" key="10">
    <source>
        <dbReference type="ARBA" id="ARBA00049659"/>
    </source>
</evidence>
<evidence type="ECO:0000256" key="5">
    <source>
        <dbReference type="ARBA" id="ARBA00022737"/>
    </source>
</evidence>
<evidence type="ECO:0000256" key="6">
    <source>
        <dbReference type="ARBA" id="ARBA00023017"/>
    </source>
</evidence>
<keyword evidence="9" id="KW-0966">Cell projection</keyword>
<evidence type="ECO:0000313" key="12">
    <source>
        <dbReference type="EMBL" id="KAK7101136.1"/>
    </source>
</evidence>
<accession>A0AAN9B9M3</accession>
<keyword evidence="13" id="KW-1185">Reference proteome</keyword>
<dbReference type="GO" id="GO:0005930">
    <property type="term" value="C:axoneme"/>
    <property type="evidence" value="ECO:0007669"/>
    <property type="project" value="UniProtKB-SubCell"/>
</dbReference>
<dbReference type="GO" id="GO:0030286">
    <property type="term" value="C:dynein complex"/>
    <property type="evidence" value="ECO:0007669"/>
    <property type="project" value="UniProtKB-KW"/>
</dbReference>
<keyword evidence="4" id="KW-0493">Microtubule</keyword>
<dbReference type="PANTHER" id="PTHR15454">
    <property type="entry name" value="NISCHARIN RELATED"/>
    <property type="match status" value="1"/>
</dbReference>
<dbReference type="FunFam" id="3.80.10.10:FF:000049">
    <property type="entry name" value="Dynein light chain 1"/>
    <property type="match status" value="1"/>
</dbReference>
<evidence type="ECO:0000256" key="8">
    <source>
        <dbReference type="ARBA" id="ARBA00023212"/>
    </source>
</evidence>
<keyword evidence="5" id="KW-0677">Repeat</keyword>
<sequence length="186" mass="20912">MSKGTTIKEALAKWEEKNEMKCPEAKVIKLCGLNPPIEKMDSSLSQLVACEKLSLSSNVIEKIAFLTNLRHLKILSVARNNIKTFAGLEAVGDVLDELWISYNIIEKTKGIGVLKKLRVLYMSHNNMKDMSELQRMNDLPCLREVVLVGNPLEEQLTPDDKWRPAVSKALPKITKLDGLVVLREEA</sequence>
<dbReference type="PANTHER" id="PTHR15454:SF73">
    <property type="entry name" value="DYNEIN AXONEMAL LIGHT CHAIN 1"/>
    <property type="match status" value="1"/>
</dbReference>
<comment type="similarity">
    <text evidence="10">Belongs to the dynein light chain LC1-type family.</text>
</comment>
<evidence type="ECO:0000256" key="1">
    <source>
        <dbReference type="ARBA" id="ARBA00004430"/>
    </source>
</evidence>
<dbReference type="PROSITE" id="PS51450">
    <property type="entry name" value="LRR"/>
    <property type="match status" value="1"/>
</dbReference>
<comment type="caution">
    <text evidence="12">The sequence shown here is derived from an EMBL/GenBank/DDBJ whole genome shotgun (WGS) entry which is preliminary data.</text>
</comment>
<dbReference type="InterPro" id="IPR032675">
    <property type="entry name" value="LRR_dom_sf"/>
</dbReference>
<dbReference type="AlphaFoldDB" id="A0AAN9B9M3"/>
<dbReference type="Gene3D" id="3.80.10.10">
    <property type="entry name" value="Ribonuclease Inhibitor"/>
    <property type="match status" value="1"/>
</dbReference>
<evidence type="ECO:0000256" key="11">
    <source>
        <dbReference type="ARBA" id="ARBA00049760"/>
    </source>
</evidence>
<keyword evidence="8" id="KW-0206">Cytoskeleton</keyword>
<organism evidence="12 13">
    <name type="scientific">Littorina saxatilis</name>
    <dbReference type="NCBI Taxonomy" id="31220"/>
    <lineage>
        <taxon>Eukaryota</taxon>
        <taxon>Metazoa</taxon>
        <taxon>Spiralia</taxon>
        <taxon>Lophotrochozoa</taxon>
        <taxon>Mollusca</taxon>
        <taxon>Gastropoda</taxon>
        <taxon>Caenogastropoda</taxon>
        <taxon>Littorinimorpha</taxon>
        <taxon>Littorinoidea</taxon>
        <taxon>Littorinidae</taxon>
        <taxon>Littorina</taxon>
    </lineage>
</organism>
<gene>
    <name evidence="12" type="ORF">V1264_023974</name>
</gene>
<dbReference type="GO" id="GO:0036158">
    <property type="term" value="P:outer dynein arm assembly"/>
    <property type="evidence" value="ECO:0007669"/>
    <property type="project" value="TreeGrafter"/>
</dbReference>
<keyword evidence="2" id="KW-0963">Cytoplasm</keyword>
<dbReference type="GO" id="GO:0043014">
    <property type="term" value="F:alpha-tubulin binding"/>
    <property type="evidence" value="ECO:0007669"/>
    <property type="project" value="TreeGrafter"/>
</dbReference>
<evidence type="ECO:0000313" key="13">
    <source>
        <dbReference type="Proteomes" id="UP001374579"/>
    </source>
</evidence>
<evidence type="ECO:0000256" key="2">
    <source>
        <dbReference type="ARBA" id="ARBA00022490"/>
    </source>
</evidence>
<keyword evidence="7" id="KW-0505">Motor protein</keyword>
<name>A0AAN9B9M3_9CAEN</name>
<dbReference type="InterPro" id="IPR001611">
    <property type="entry name" value="Leu-rich_rpt"/>
</dbReference>
<dbReference type="EMBL" id="JBAMIC010000011">
    <property type="protein sequence ID" value="KAK7101136.1"/>
    <property type="molecule type" value="Genomic_DNA"/>
</dbReference>
<dbReference type="GO" id="GO:0045504">
    <property type="term" value="F:dynein heavy chain binding"/>
    <property type="evidence" value="ECO:0007669"/>
    <property type="project" value="TreeGrafter"/>
</dbReference>
<keyword evidence="3" id="KW-0433">Leucine-rich repeat</keyword>